<keyword evidence="2" id="KW-1003">Cell membrane</keyword>
<keyword evidence="1" id="KW-0813">Transport</keyword>
<name>A0A1A5Y9I9_9BACL</name>
<keyword evidence="3" id="KW-0762">Sugar transport</keyword>
<dbReference type="AlphaFoldDB" id="A0A1A5Y9I9"/>
<dbReference type="PANTHER" id="PTHR43790">
    <property type="entry name" value="CARBOHYDRATE TRANSPORT ATP-BINDING PROTEIN MG119-RELATED"/>
    <property type="match status" value="1"/>
</dbReference>
<dbReference type="STRING" id="1844972.A7K91_01325"/>
<evidence type="ECO:0000256" key="7">
    <source>
        <dbReference type="ARBA" id="ARBA00022967"/>
    </source>
</evidence>
<dbReference type="Proteomes" id="UP000092024">
    <property type="component" value="Unassembled WGS sequence"/>
</dbReference>
<keyword evidence="6" id="KW-0067">ATP-binding</keyword>
<evidence type="ECO:0000259" key="9">
    <source>
        <dbReference type="PROSITE" id="PS50893"/>
    </source>
</evidence>
<dbReference type="CDD" id="cd03216">
    <property type="entry name" value="ABC_Carb_Monos_I"/>
    <property type="match status" value="1"/>
</dbReference>
<dbReference type="PROSITE" id="PS50893">
    <property type="entry name" value="ABC_TRANSPORTER_2"/>
    <property type="match status" value="2"/>
</dbReference>
<dbReference type="SUPFAM" id="SSF52540">
    <property type="entry name" value="P-loop containing nucleoside triphosphate hydrolases"/>
    <property type="match status" value="2"/>
</dbReference>
<keyword evidence="8" id="KW-0472">Membrane</keyword>
<evidence type="ECO:0000256" key="4">
    <source>
        <dbReference type="ARBA" id="ARBA00022737"/>
    </source>
</evidence>
<feature type="domain" description="ABC transporter" evidence="9">
    <location>
        <begin position="9"/>
        <end position="249"/>
    </location>
</feature>
<dbReference type="GO" id="GO:0005524">
    <property type="term" value="F:ATP binding"/>
    <property type="evidence" value="ECO:0007669"/>
    <property type="project" value="UniProtKB-KW"/>
</dbReference>
<reference evidence="10 11" key="1">
    <citation type="submission" date="2016-05" db="EMBL/GenBank/DDBJ databases">
        <title>Paenibacillus oryzae. sp. nov., isolated from the rice root.</title>
        <authorList>
            <person name="Zhang J."/>
            <person name="Zhang X."/>
        </authorList>
    </citation>
    <scope>NUCLEOTIDE SEQUENCE [LARGE SCALE GENOMIC DNA]</scope>
    <source>
        <strain evidence="10 11">1DrF-4</strain>
    </source>
</reference>
<dbReference type="Pfam" id="PF00005">
    <property type="entry name" value="ABC_tran"/>
    <property type="match status" value="2"/>
</dbReference>
<evidence type="ECO:0000256" key="3">
    <source>
        <dbReference type="ARBA" id="ARBA00022597"/>
    </source>
</evidence>
<protein>
    <submittedName>
        <fullName evidence="10">ABC transporter</fullName>
    </submittedName>
</protein>
<keyword evidence="11" id="KW-1185">Reference proteome</keyword>
<dbReference type="InterPro" id="IPR003593">
    <property type="entry name" value="AAA+_ATPase"/>
</dbReference>
<dbReference type="PROSITE" id="PS00211">
    <property type="entry name" value="ABC_TRANSPORTER_1"/>
    <property type="match status" value="1"/>
</dbReference>
<dbReference type="GO" id="GO:0016887">
    <property type="term" value="F:ATP hydrolysis activity"/>
    <property type="evidence" value="ECO:0007669"/>
    <property type="project" value="InterPro"/>
</dbReference>
<sequence length="507" mass="55243">MSAKAAGQLAMKDISIAFPGVQALSHVDFEAAAGRAHALIGANGAGKSTLMKVLSGAHDHYSGEVFLDGKAISIRNPKNAKDNGIGIVYQEVDTALIPSLSVGENIMLEQTVYGMKGKHLMNWRKLHREAEAVLSRMKVSIPTRRLVQELTLAEKQLVLIARSITRECRFLVLDEPTAPLSHTETERLFDLVTLLKSEGVGIIFISHRLPELYAICEDITIMRDGKVVHSDRIANVEQHAVVEYMLGTKLDGQFPERSGSIGEIAFEAKGMKDPGKIDDVTLNIRRGEIVGIGGLVGAGKTELCRALFGASESAAGECFVDGKLLDCRTPYHAVRSGIALVPEERRREGILVEESVAANLTAASLKQYTRFGLWISRRKEYAAAAERIAALGIKAPGPDTKVKHLSGGNQQKVAIGKWLLVDAEVYIFDEPTKGVDVGAKRDIYELVAELAARGKCVLYASSEFPELMGLTNRIYVMYDGKITKELLTEQTNEEEILLYSTGGLVKA</sequence>
<evidence type="ECO:0000313" key="10">
    <source>
        <dbReference type="EMBL" id="OBR62291.1"/>
    </source>
</evidence>
<dbReference type="InterPro" id="IPR027417">
    <property type="entry name" value="P-loop_NTPase"/>
</dbReference>
<organism evidence="10 11">
    <name type="scientific">Paenibacillus oryzae</name>
    <dbReference type="NCBI Taxonomy" id="1844972"/>
    <lineage>
        <taxon>Bacteria</taxon>
        <taxon>Bacillati</taxon>
        <taxon>Bacillota</taxon>
        <taxon>Bacilli</taxon>
        <taxon>Bacillales</taxon>
        <taxon>Paenibacillaceae</taxon>
        <taxon>Paenibacillus</taxon>
    </lineage>
</organism>
<dbReference type="Gene3D" id="3.40.50.300">
    <property type="entry name" value="P-loop containing nucleotide triphosphate hydrolases"/>
    <property type="match status" value="2"/>
</dbReference>
<evidence type="ECO:0000256" key="6">
    <source>
        <dbReference type="ARBA" id="ARBA00022840"/>
    </source>
</evidence>
<evidence type="ECO:0000256" key="2">
    <source>
        <dbReference type="ARBA" id="ARBA00022475"/>
    </source>
</evidence>
<proteinExistence type="predicted"/>
<dbReference type="CDD" id="cd03215">
    <property type="entry name" value="ABC_Carb_Monos_II"/>
    <property type="match status" value="1"/>
</dbReference>
<evidence type="ECO:0000256" key="5">
    <source>
        <dbReference type="ARBA" id="ARBA00022741"/>
    </source>
</evidence>
<dbReference type="PANTHER" id="PTHR43790:SF3">
    <property type="entry name" value="D-ALLOSE IMPORT ATP-BINDING PROTEIN ALSA-RELATED"/>
    <property type="match status" value="1"/>
</dbReference>
<evidence type="ECO:0000256" key="8">
    <source>
        <dbReference type="ARBA" id="ARBA00023136"/>
    </source>
</evidence>
<dbReference type="EMBL" id="LYPA01000080">
    <property type="protein sequence ID" value="OBR62291.1"/>
    <property type="molecule type" value="Genomic_DNA"/>
</dbReference>
<gene>
    <name evidence="10" type="ORF">A7K91_01325</name>
</gene>
<feature type="domain" description="ABC transporter" evidence="9">
    <location>
        <begin position="256"/>
        <end position="504"/>
    </location>
</feature>
<keyword evidence="5" id="KW-0547">Nucleotide-binding</keyword>
<comment type="caution">
    <text evidence="10">The sequence shown here is derived from an EMBL/GenBank/DDBJ whole genome shotgun (WGS) entry which is preliminary data.</text>
</comment>
<dbReference type="SMART" id="SM00382">
    <property type="entry name" value="AAA"/>
    <property type="match status" value="2"/>
</dbReference>
<dbReference type="InterPro" id="IPR003439">
    <property type="entry name" value="ABC_transporter-like_ATP-bd"/>
</dbReference>
<dbReference type="InterPro" id="IPR050107">
    <property type="entry name" value="ABC_carbohydrate_import_ATPase"/>
</dbReference>
<accession>A0A1A5Y9I9</accession>
<dbReference type="RefSeq" id="WP_068687151.1">
    <property type="nucleotide sequence ID" value="NZ_LYPA01000080.1"/>
</dbReference>
<evidence type="ECO:0000313" key="11">
    <source>
        <dbReference type="Proteomes" id="UP000092024"/>
    </source>
</evidence>
<dbReference type="InterPro" id="IPR017871">
    <property type="entry name" value="ABC_transporter-like_CS"/>
</dbReference>
<keyword evidence="4" id="KW-0677">Repeat</keyword>
<keyword evidence="7" id="KW-1278">Translocase</keyword>
<evidence type="ECO:0000256" key="1">
    <source>
        <dbReference type="ARBA" id="ARBA00022448"/>
    </source>
</evidence>
<dbReference type="OrthoDB" id="9766104at2"/>